<keyword evidence="3" id="KW-0378">Hydrolase</keyword>
<accession>B5YNA2</accession>
<evidence type="ECO:0000256" key="4">
    <source>
        <dbReference type="ARBA" id="ARBA00022825"/>
    </source>
</evidence>
<evidence type="ECO:0000256" key="1">
    <source>
        <dbReference type="ARBA" id="ARBA00006534"/>
    </source>
</evidence>
<organism evidence="6 7">
    <name type="scientific">Thalassiosira pseudonana</name>
    <name type="common">Marine diatom</name>
    <name type="synonym">Cyclotella nana</name>
    <dbReference type="NCBI Taxonomy" id="35128"/>
    <lineage>
        <taxon>Eukaryota</taxon>
        <taxon>Sar</taxon>
        <taxon>Stramenopiles</taxon>
        <taxon>Ochrophyta</taxon>
        <taxon>Bacillariophyta</taxon>
        <taxon>Coscinodiscophyceae</taxon>
        <taxon>Thalassiosirophycidae</taxon>
        <taxon>Thalassiosirales</taxon>
        <taxon>Thalassiosiraceae</taxon>
        <taxon>Thalassiosira</taxon>
    </lineage>
</organism>
<keyword evidence="7" id="KW-1185">Reference proteome</keyword>
<comment type="similarity">
    <text evidence="1">Belongs to the peptidase S51 family.</text>
</comment>
<dbReference type="InParanoid" id="B5YNA2"/>
<gene>
    <name evidence="6" type="ORF">THAPS_7076</name>
</gene>
<dbReference type="eggNOG" id="ENOG502RYZZ">
    <property type="taxonomic scope" value="Eukaryota"/>
</dbReference>
<reference evidence="6 7" key="2">
    <citation type="journal article" date="2008" name="Nature">
        <title>The Phaeodactylum genome reveals the evolutionary history of diatom genomes.</title>
        <authorList>
            <person name="Bowler C."/>
            <person name="Allen A.E."/>
            <person name="Badger J.H."/>
            <person name="Grimwood J."/>
            <person name="Jabbari K."/>
            <person name="Kuo A."/>
            <person name="Maheswari U."/>
            <person name="Martens C."/>
            <person name="Maumus F."/>
            <person name="Otillar R.P."/>
            <person name="Rayko E."/>
            <person name="Salamov A."/>
            <person name="Vandepoele K."/>
            <person name="Beszteri B."/>
            <person name="Gruber A."/>
            <person name="Heijde M."/>
            <person name="Katinka M."/>
            <person name="Mock T."/>
            <person name="Valentin K."/>
            <person name="Verret F."/>
            <person name="Berges J.A."/>
            <person name="Brownlee C."/>
            <person name="Cadoret J.P."/>
            <person name="Chiovitti A."/>
            <person name="Choi C.J."/>
            <person name="Coesel S."/>
            <person name="De Martino A."/>
            <person name="Detter J.C."/>
            <person name="Durkin C."/>
            <person name="Falciatore A."/>
            <person name="Fournet J."/>
            <person name="Haruta M."/>
            <person name="Huysman M.J."/>
            <person name="Jenkins B.D."/>
            <person name="Jiroutova K."/>
            <person name="Jorgensen R.E."/>
            <person name="Joubert Y."/>
            <person name="Kaplan A."/>
            <person name="Kroger N."/>
            <person name="Kroth P.G."/>
            <person name="La Roche J."/>
            <person name="Lindquist E."/>
            <person name="Lommer M."/>
            <person name="Martin-Jezequel V."/>
            <person name="Lopez P.J."/>
            <person name="Lucas S."/>
            <person name="Mangogna M."/>
            <person name="McGinnis K."/>
            <person name="Medlin L.K."/>
            <person name="Montsant A."/>
            <person name="Oudot-Le Secq M.P."/>
            <person name="Napoli C."/>
            <person name="Obornik M."/>
            <person name="Parker M.S."/>
            <person name="Petit J.L."/>
            <person name="Porcel B.M."/>
            <person name="Poulsen N."/>
            <person name="Robison M."/>
            <person name="Rychlewski L."/>
            <person name="Rynearson T.A."/>
            <person name="Schmutz J."/>
            <person name="Shapiro H."/>
            <person name="Siaut M."/>
            <person name="Stanley M."/>
            <person name="Sussman M.R."/>
            <person name="Taylor A.R."/>
            <person name="Vardi A."/>
            <person name="von Dassow P."/>
            <person name="Vyverman W."/>
            <person name="Willis A."/>
            <person name="Wyrwicz L.S."/>
            <person name="Rokhsar D.S."/>
            <person name="Weissenbach J."/>
            <person name="Armbrust E.V."/>
            <person name="Green B.R."/>
            <person name="Van de Peer Y."/>
            <person name="Grigoriev I.V."/>
        </authorList>
    </citation>
    <scope>NUCLEOTIDE SEQUENCE [LARGE SCALE GENOMIC DNA]</scope>
    <source>
        <strain evidence="6 7">CCMP1335</strain>
    </source>
</reference>
<proteinExistence type="inferred from homology"/>
<dbReference type="HOGENOM" id="CLU_554944_0_0_1"/>
<sequence>MSSPPEYKRDHPVHLALDGDAGSDGRTLLLVMHCLDRWAVPTPCPSKAEAPERIPFIQQHLHLLQLPLILQLLFIQRPASKLPPSTHSVTKPRNTMLHGIKKPPSNLRGAFAGCGTLLNHPDMGPHVLKLTGKDPKDVTLVYLGTASYDLPEKRINQTSWYSEQGCKVIALDCVTVAPTTAHMSECIDSADIILVSGGNTSFAIRRWKRLGMDRMIEEACLGPRKVVMAGGSAGAICWWSGGHSDSIDPDSYKEAKLSSHGTETDIDDEKSSDEAPEEDTNSKEWDYIRVDGLGFIPGLCCPHHDRVQSNGILRATDVRTIGVESLCPCDTLLTTITSLRRLQQFDTMLQRHPTEVGICIDHNAAFFIENNEFRVIYPEGLEGSLMEDGSFSGDRLGKPAVWIKELDDEKTVTCRLCPDSGKLKQLLKMPVDITQSIRNMKIAEKENPDNGPMRKSYPGFRAKSFFGGNIVRDFVQFFEGEDFDEGDDDSEQ</sequence>
<dbReference type="KEGG" id="tps:THAPS_7076"/>
<evidence type="ECO:0000256" key="2">
    <source>
        <dbReference type="ARBA" id="ARBA00022670"/>
    </source>
</evidence>
<dbReference type="GO" id="GO:0008236">
    <property type="term" value="F:serine-type peptidase activity"/>
    <property type="evidence" value="ECO:0007669"/>
    <property type="project" value="UniProtKB-KW"/>
</dbReference>
<reference evidence="6 7" key="1">
    <citation type="journal article" date="2004" name="Science">
        <title>The genome of the diatom Thalassiosira pseudonana: ecology, evolution, and metabolism.</title>
        <authorList>
            <person name="Armbrust E.V."/>
            <person name="Berges J.A."/>
            <person name="Bowler C."/>
            <person name="Green B.R."/>
            <person name="Martinez D."/>
            <person name="Putnam N.H."/>
            <person name="Zhou S."/>
            <person name="Allen A.E."/>
            <person name="Apt K.E."/>
            <person name="Bechner M."/>
            <person name="Brzezinski M.A."/>
            <person name="Chaal B.K."/>
            <person name="Chiovitti A."/>
            <person name="Davis A.K."/>
            <person name="Demarest M.S."/>
            <person name="Detter J.C."/>
            <person name="Glavina T."/>
            <person name="Goodstein D."/>
            <person name="Hadi M.Z."/>
            <person name="Hellsten U."/>
            <person name="Hildebrand M."/>
            <person name="Jenkins B.D."/>
            <person name="Jurka J."/>
            <person name="Kapitonov V.V."/>
            <person name="Kroger N."/>
            <person name="Lau W.W."/>
            <person name="Lane T.W."/>
            <person name="Larimer F.W."/>
            <person name="Lippmeier J.C."/>
            <person name="Lucas S."/>
            <person name="Medina M."/>
            <person name="Montsant A."/>
            <person name="Obornik M."/>
            <person name="Parker M.S."/>
            <person name="Palenik B."/>
            <person name="Pazour G.J."/>
            <person name="Richardson P.M."/>
            <person name="Rynearson T.A."/>
            <person name="Saito M.A."/>
            <person name="Schwartz D.C."/>
            <person name="Thamatrakoln K."/>
            <person name="Valentin K."/>
            <person name="Vardi A."/>
            <person name="Wilkerson F.P."/>
            <person name="Rokhsar D.S."/>
        </authorList>
    </citation>
    <scope>NUCLEOTIDE SEQUENCE [LARGE SCALE GENOMIC DNA]</scope>
    <source>
        <strain evidence="6 7">CCMP1335</strain>
    </source>
</reference>
<dbReference type="FunFam" id="3.40.50.880:FF:000093">
    <property type="entry name" value="Cyclin 1, putative"/>
    <property type="match status" value="1"/>
</dbReference>
<evidence type="ECO:0000313" key="6">
    <source>
        <dbReference type="EMBL" id="ACI64951.1"/>
    </source>
</evidence>
<dbReference type="PANTHER" id="PTHR20842">
    <property type="entry name" value="PROTEASE S51 ALPHA-ASPARTYL DIPEPTIDASE"/>
    <property type="match status" value="1"/>
</dbReference>
<dbReference type="Gene3D" id="3.40.50.880">
    <property type="match status" value="1"/>
</dbReference>
<evidence type="ECO:0000256" key="5">
    <source>
        <dbReference type="SAM" id="MobiDB-lite"/>
    </source>
</evidence>
<evidence type="ECO:0000256" key="3">
    <source>
        <dbReference type="ARBA" id="ARBA00022801"/>
    </source>
</evidence>
<name>B5YNA2_THAPS</name>
<dbReference type="EMBL" id="CP001160">
    <property type="protein sequence ID" value="ACI64951.1"/>
    <property type="molecule type" value="Genomic_DNA"/>
</dbReference>
<keyword evidence="2" id="KW-0645">Protease</keyword>
<dbReference type="AlphaFoldDB" id="B5YNA2"/>
<dbReference type="Proteomes" id="UP000001449">
    <property type="component" value="Chromosome 7"/>
</dbReference>
<feature type="region of interest" description="Disordered" evidence="5">
    <location>
        <begin position="250"/>
        <end position="283"/>
    </location>
</feature>
<dbReference type="SUPFAM" id="SSF52317">
    <property type="entry name" value="Class I glutamine amidotransferase-like"/>
    <property type="match status" value="1"/>
</dbReference>
<feature type="compositionally biased region" description="Acidic residues" evidence="5">
    <location>
        <begin position="264"/>
        <end position="279"/>
    </location>
</feature>
<dbReference type="PANTHER" id="PTHR20842:SF0">
    <property type="entry name" value="ALPHA-ASPARTYL DIPEPTIDASE"/>
    <property type="match status" value="1"/>
</dbReference>
<keyword evidence="4" id="KW-0720">Serine protease</keyword>
<dbReference type="InterPro" id="IPR005320">
    <property type="entry name" value="Peptidase_S51"/>
</dbReference>
<dbReference type="PaxDb" id="35128-Thaps7076"/>
<dbReference type="InterPro" id="IPR029062">
    <property type="entry name" value="Class_I_gatase-like"/>
</dbReference>
<evidence type="ECO:0000313" key="7">
    <source>
        <dbReference type="Proteomes" id="UP000001449"/>
    </source>
</evidence>
<dbReference type="GO" id="GO:0006508">
    <property type="term" value="P:proteolysis"/>
    <property type="evidence" value="ECO:0007669"/>
    <property type="project" value="UniProtKB-KW"/>
</dbReference>
<dbReference type="Pfam" id="PF03575">
    <property type="entry name" value="Peptidase_S51"/>
    <property type="match status" value="1"/>
</dbReference>
<protein>
    <submittedName>
        <fullName evidence="6">Uncharacterized protein</fullName>
    </submittedName>
</protein>
<dbReference type="GeneID" id="7450652"/>
<dbReference type="RefSeq" id="XP_002296234.1">
    <property type="nucleotide sequence ID" value="XM_002296198.1"/>
</dbReference>